<proteinExistence type="predicted"/>
<keyword evidence="2" id="KW-1185">Reference proteome</keyword>
<evidence type="ECO:0000313" key="2">
    <source>
        <dbReference type="Proteomes" id="UP001500459"/>
    </source>
</evidence>
<comment type="caution">
    <text evidence="1">The sequence shown here is derived from an EMBL/GenBank/DDBJ whole genome shotgun (WGS) entry which is preliminary data.</text>
</comment>
<accession>A0ABP6UWU9</accession>
<dbReference type="EMBL" id="BAABCW010000029">
    <property type="protein sequence ID" value="GAA3522456.1"/>
    <property type="molecule type" value="Genomic_DNA"/>
</dbReference>
<name>A0ABP6UWU9_9FLAO</name>
<sequence length="70" mass="8182">MGNSKGKNSYYSRNEYVIILKNKGVFNKNGELKISEEQKDSVILSAVEFYKKEKELLEEKKNIFPNKTIH</sequence>
<gene>
    <name evidence="1" type="ORF">GCM10022393_41320</name>
</gene>
<evidence type="ECO:0000313" key="1">
    <source>
        <dbReference type="EMBL" id="GAA3522456.1"/>
    </source>
</evidence>
<reference evidence="2" key="1">
    <citation type="journal article" date="2019" name="Int. J. Syst. Evol. Microbiol.">
        <title>The Global Catalogue of Microorganisms (GCM) 10K type strain sequencing project: providing services to taxonomists for standard genome sequencing and annotation.</title>
        <authorList>
            <consortium name="The Broad Institute Genomics Platform"/>
            <consortium name="The Broad Institute Genome Sequencing Center for Infectious Disease"/>
            <person name="Wu L."/>
            <person name="Ma J."/>
        </authorList>
    </citation>
    <scope>NUCLEOTIDE SEQUENCE [LARGE SCALE GENOMIC DNA]</scope>
    <source>
        <strain evidence="2">JCM 17106</strain>
    </source>
</reference>
<protein>
    <submittedName>
        <fullName evidence="1">Uncharacterized protein</fullName>
    </submittedName>
</protein>
<organism evidence="1 2">
    <name type="scientific">Aquimarina addita</name>
    <dbReference type="NCBI Taxonomy" id="870485"/>
    <lineage>
        <taxon>Bacteria</taxon>
        <taxon>Pseudomonadati</taxon>
        <taxon>Bacteroidota</taxon>
        <taxon>Flavobacteriia</taxon>
        <taxon>Flavobacteriales</taxon>
        <taxon>Flavobacteriaceae</taxon>
        <taxon>Aquimarina</taxon>
    </lineage>
</organism>
<dbReference type="Proteomes" id="UP001500459">
    <property type="component" value="Unassembled WGS sequence"/>
</dbReference>
<dbReference type="RefSeq" id="WP_344930743.1">
    <property type="nucleotide sequence ID" value="NZ_BAABCW010000029.1"/>
</dbReference>